<proteinExistence type="predicted"/>
<evidence type="ECO:0000256" key="1">
    <source>
        <dbReference type="SAM" id="Phobius"/>
    </source>
</evidence>
<reference evidence="2 3" key="1">
    <citation type="submission" date="2019-09" db="EMBL/GenBank/DDBJ databases">
        <title>Polymorphobacter sp. isolated from a lake in China.</title>
        <authorList>
            <person name="Liu Z."/>
        </authorList>
    </citation>
    <scope>NUCLEOTIDE SEQUENCE [LARGE SCALE GENOMIC DNA]</scope>
    <source>
        <strain evidence="2 3">D40P</strain>
    </source>
</reference>
<protein>
    <submittedName>
        <fullName evidence="2">Uncharacterized protein</fullName>
    </submittedName>
</protein>
<keyword evidence="1" id="KW-0812">Transmembrane</keyword>
<gene>
    <name evidence="2" type="ORF">F3168_02715</name>
</gene>
<sequence length="128" mass="13543">METRELIIAMTVFVAIVAVVALITGVIGKAISNKTVREALRASPETVALVNQRLMARRRWRPEAVGLLVMALGAALAGAALIGPVEQRVVLLQLALLPGFVGAALVGLRWLPANRDGPAESLTDQQAE</sequence>
<evidence type="ECO:0000313" key="3">
    <source>
        <dbReference type="Proteomes" id="UP000481327"/>
    </source>
</evidence>
<dbReference type="EMBL" id="WIOL01000001">
    <property type="protein sequence ID" value="MQT16171.1"/>
    <property type="molecule type" value="Genomic_DNA"/>
</dbReference>
<feature type="transmembrane region" description="Helical" evidence="1">
    <location>
        <begin position="64"/>
        <end position="83"/>
    </location>
</feature>
<keyword evidence="1" id="KW-0472">Membrane</keyword>
<keyword evidence="3" id="KW-1185">Reference proteome</keyword>
<dbReference type="Proteomes" id="UP000481327">
    <property type="component" value="Unassembled WGS sequence"/>
</dbReference>
<keyword evidence="1" id="KW-1133">Transmembrane helix</keyword>
<comment type="caution">
    <text evidence="2">The sequence shown here is derived from an EMBL/GenBank/DDBJ whole genome shotgun (WGS) entry which is preliminary data.</text>
</comment>
<dbReference type="RefSeq" id="WP_152576601.1">
    <property type="nucleotide sequence ID" value="NZ_JAATJI010000001.1"/>
</dbReference>
<feature type="transmembrane region" description="Helical" evidence="1">
    <location>
        <begin position="89"/>
        <end position="111"/>
    </location>
</feature>
<feature type="transmembrane region" description="Helical" evidence="1">
    <location>
        <begin position="6"/>
        <end position="27"/>
    </location>
</feature>
<name>A0A7C9GQ19_9SPHN</name>
<dbReference type="AlphaFoldDB" id="A0A7C9GQ19"/>
<accession>A0A7C9GQ19</accession>
<evidence type="ECO:0000313" key="2">
    <source>
        <dbReference type="EMBL" id="MQT16171.1"/>
    </source>
</evidence>
<organism evidence="2 3">
    <name type="scientific">Sandarakinorhabdus fusca</name>
    <dbReference type="NCBI Taxonomy" id="1439888"/>
    <lineage>
        <taxon>Bacteria</taxon>
        <taxon>Pseudomonadati</taxon>
        <taxon>Pseudomonadota</taxon>
        <taxon>Alphaproteobacteria</taxon>
        <taxon>Sphingomonadales</taxon>
        <taxon>Sphingosinicellaceae</taxon>
        <taxon>Sandarakinorhabdus</taxon>
    </lineage>
</organism>